<evidence type="ECO:0000313" key="2">
    <source>
        <dbReference type="EMBL" id="KIN06968.1"/>
    </source>
</evidence>
<dbReference type="EMBL" id="KN832870">
    <property type="protein sequence ID" value="KIN06968.1"/>
    <property type="molecule type" value="Genomic_DNA"/>
</dbReference>
<dbReference type="InterPro" id="IPR052895">
    <property type="entry name" value="HetReg/Transcr_Mod"/>
</dbReference>
<dbReference type="Pfam" id="PF06985">
    <property type="entry name" value="HET"/>
    <property type="match status" value="1"/>
</dbReference>
<evidence type="ECO:0000313" key="3">
    <source>
        <dbReference type="Proteomes" id="UP000054321"/>
    </source>
</evidence>
<dbReference type="Pfam" id="PF26639">
    <property type="entry name" value="Het-6_barrel"/>
    <property type="match status" value="1"/>
</dbReference>
<dbReference type="InterPro" id="IPR010730">
    <property type="entry name" value="HET"/>
</dbReference>
<dbReference type="HOGENOM" id="CLU_004184_7_2_1"/>
<dbReference type="InParanoid" id="A0A0C3DXX4"/>
<protein>
    <recommendedName>
        <fullName evidence="1">Heterokaryon incompatibility domain-containing protein</fullName>
    </recommendedName>
</protein>
<name>A0A0C3DXX4_OIDMZ</name>
<dbReference type="Proteomes" id="UP000054321">
    <property type="component" value="Unassembled WGS sequence"/>
</dbReference>
<proteinExistence type="predicted"/>
<dbReference type="AlphaFoldDB" id="A0A0C3DXX4"/>
<reference evidence="3" key="2">
    <citation type="submission" date="2015-01" db="EMBL/GenBank/DDBJ databases">
        <title>Evolutionary Origins and Diversification of the Mycorrhizal Mutualists.</title>
        <authorList>
            <consortium name="DOE Joint Genome Institute"/>
            <consortium name="Mycorrhizal Genomics Consortium"/>
            <person name="Kohler A."/>
            <person name="Kuo A."/>
            <person name="Nagy L.G."/>
            <person name="Floudas D."/>
            <person name="Copeland A."/>
            <person name="Barry K.W."/>
            <person name="Cichocki N."/>
            <person name="Veneault-Fourrey C."/>
            <person name="LaButti K."/>
            <person name="Lindquist E.A."/>
            <person name="Lipzen A."/>
            <person name="Lundell T."/>
            <person name="Morin E."/>
            <person name="Murat C."/>
            <person name="Riley R."/>
            <person name="Ohm R."/>
            <person name="Sun H."/>
            <person name="Tunlid A."/>
            <person name="Henrissat B."/>
            <person name="Grigoriev I.V."/>
            <person name="Hibbett D.S."/>
            <person name="Martin F."/>
        </authorList>
    </citation>
    <scope>NUCLEOTIDE SEQUENCE [LARGE SCALE GENOMIC DNA]</scope>
    <source>
        <strain evidence="3">Zn</strain>
    </source>
</reference>
<reference evidence="2 3" key="1">
    <citation type="submission" date="2014-04" db="EMBL/GenBank/DDBJ databases">
        <authorList>
            <consortium name="DOE Joint Genome Institute"/>
            <person name="Kuo A."/>
            <person name="Martino E."/>
            <person name="Perotto S."/>
            <person name="Kohler A."/>
            <person name="Nagy L.G."/>
            <person name="Floudas D."/>
            <person name="Copeland A."/>
            <person name="Barry K.W."/>
            <person name="Cichocki N."/>
            <person name="Veneault-Fourrey C."/>
            <person name="LaButti K."/>
            <person name="Lindquist E.A."/>
            <person name="Lipzen A."/>
            <person name="Lundell T."/>
            <person name="Morin E."/>
            <person name="Murat C."/>
            <person name="Sun H."/>
            <person name="Tunlid A."/>
            <person name="Henrissat B."/>
            <person name="Grigoriev I.V."/>
            <person name="Hibbett D.S."/>
            <person name="Martin F."/>
            <person name="Nordberg H.P."/>
            <person name="Cantor M.N."/>
            <person name="Hua S.X."/>
        </authorList>
    </citation>
    <scope>NUCLEOTIDE SEQUENCE [LARGE SCALE GENOMIC DNA]</scope>
    <source>
        <strain evidence="2 3">Zn</strain>
    </source>
</reference>
<dbReference type="STRING" id="913774.A0A0C3DXX4"/>
<dbReference type="OrthoDB" id="3564409at2759"/>
<evidence type="ECO:0000259" key="1">
    <source>
        <dbReference type="Pfam" id="PF06985"/>
    </source>
</evidence>
<accession>A0A0C3DXX4</accession>
<gene>
    <name evidence="2" type="ORF">OIDMADRAFT_139695</name>
</gene>
<dbReference type="PANTHER" id="PTHR24148">
    <property type="entry name" value="ANKYRIN REPEAT DOMAIN-CONTAINING PROTEIN 39 HOMOLOG-RELATED"/>
    <property type="match status" value="1"/>
</dbReference>
<sequence>MVEIGGQQIELHISSARGPTYHASKLINARQIEMDNQENVKTYEALDEEVAQRVRGQSFLDSPDSLWSEQPVEEVITSPSNGKVMGDQDLSACLATRGLSLNSGEEPQLVHRTQEGPEEIRPFRSLSYTWRPGHPVSQYYPPIPTVKCDGQEIIVGVNLFAALQTIRDAERPRMIWADALCINQNDIEERSQQVRKMGTIFESAFKVLIWLDEPPKEFEESPPPVHKQFAYRAFSGVCKIVNNWRERFKLEDEMAFATHTPGIACPESESLGDLMSPDSIEWQVVFRLYESKWFHRVWVLQEVSRARAAVVLWDHCEVSWNIIGTAAAIIRTNFGRISASIRRESRRSPPRRTVPTGVVNAYFMYRLSTSQSHSVPLSFTFYELLRLTRQFESTDDRDKVFGLLGLPTSDDVSLRIIPDYSKSTEEVYFGVANIILESSLSLSLLSSVQAKLDAVISKHSYDNRNRPLQTQTSPTSVPSLPIKIYQPKQNFPSWVPRWQFCSSTTLLPLHPHPSFAPSAGRHIVRMDSDNEHQLILRGIVVDTISATENTYMGLWRRGKKTAYRNLGVSYASRQTPHDLDNILRNGKFTVAKLESLAFTLTAGKNWYGFPVENRSAHLADYAKCLVKEGCVWSVRDDFIFSDSTLSEGKKWMGEQSDEQKAALTDVLSIEDLEVLSQGGNADRFLDACATVCDGRSLFKTTNGLQGVGPKCLRKADSICVLYGAGVPFVIRPNGMGCFSLIGECYVYGIMSGKVVQHLNKPGSSWKEAWISLV</sequence>
<keyword evidence="3" id="KW-1185">Reference proteome</keyword>
<dbReference type="PANTHER" id="PTHR24148:SF64">
    <property type="entry name" value="HETEROKARYON INCOMPATIBILITY DOMAIN-CONTAINING PROTEIN"/>
    <property type="match status" value="1"/>
</dbReference>
<organism evidence="2 3">
    <name type="scientific">Oidiodendron maius (strain Zn)</name>
    <dbReference type="NCBI Taxonomy" id="913774"/>
    <lineage>
        <taxon>Eukaryota</taxon>
        <taxon>Fungi</taxon>
        <taxon>Dikarya</taxon>
        <taxon>Ascomycota</taxon>
        <taxon>Pezizomycotina</taxon>
        <taxon>Leotiomycetes</taxon>
        <taxon>Leotiomycetes incertae sedis</taxon>
        <taxon>Myxotrichaceae</taxon>
        <taxon>Oidiodendron</taxon>
    </lineage>
</organism>
<feature type="domain" description="Heterokaryon incompatibility" evidence="1">
    <location>
        <begin position="124"/>
        <end position="302"/>
    </location>
</feature>